<evidence type="ECO:0000313" key="2">
    <source>
        <dbReference type="EMBL" id="GER94930.1"/>
    </source>
</evidence>
<dbReference type="EMBL" id="BLAB01000001">
    <property type="protein sequence ID" value="GER94885.1"/>
    <property type="molecule type" value="Genomic_DNA"/>
</dbReference>
<name>A0A5J4L3N1_9ZZZZ</name>
<proteinExistence type="predicted"/>
<comment type="caution">
    <text evidence="1">The sequence shown here is derived from an EMBL/GenBank/DDBJ whole genome shotgun (WGS) entry which is preliminary data.</text>
</comment>
<sequence>MQTTGAKNSHAAPIWEASEVLPEYLWQQAYDFVETEKKKVIGFARHFLPYSSYGLDEFIQQAYESAFKGFKKCFEKKDSGKYKGYFWRQYLGDCYDMANISSRKKFYEESIKTSIKDQTLAQEIIEELSRSPITHEEYREYGEDDAPATAVASSIPDPLQTAIHNEETLDNELKELIQEETVKKALMLMTQRERQVFDYLLGYHDGRIYNIKELTRILGLKKPRILALRDNGIEFIRKTFLAHSQLFTIDELSQRTGYRAGTIRLMKRYGFFKANEDYIQRTKSNNTLFTEKAVNRLITRREGKIREEALTMEEIKKSKKFRKQKLYTIQELSEKTGYSLSTLRAMRCYGFFESGREVIKALYQRGAALPIGQDDLALSCGSGASTAPKNISGTVLYLFTEKAVKKLLRRRKRTMTTKKTTILLPNPIFIRQEVISIDGINLSRAKYAPVGYIPSHISLNTGRLAAARG</sequence>
<evidence type="ECO:0000313" key="1">
    <source>
        <dbReference type="EMBL" id="GER94885.1"/>
    </source>
</evidence>
<accession>A0A5J4L3N1</accession>
<dbReference type="AlphaFoldDB" id="A0A5J4L3N1"/>
<reference evidence="1" key="1">
    <citation type="submission" date="2019-10" db="EMBL/GenBank/DDBJ databases">
        <title>Metagenomic sequencing of thiosulfate-disproportionating enrichment culture.</title>
        <authorList>
            <person name="Umezawa K."/>
            <person name="Kojima H."/>
            <person name="Fukui M."/>
        </authorList>
    </citation>
    <scope>NUCLEOTIDE SEQUENCE</scope>
    <source>
        <strain evidence="1">45J</strain>
    </source>
</reference>
<dbReference type="Gene3D" id="1.10.1660.10">
    <property type="match status" value="1"/>
</dbReference>
<gene>
    <name evidence="1" type="ORF">A45J_2651</name>
    <name evidence="2" type="ORF">A45J_2696</name>
</gene>
<dbReference type="EMBL" id="BLAB01000002">
    <property type="protein sequence ID" value="GER94930.1"/>
    <property type="molecule type" value="Genomic_DNA"/>
</dbReference>
<protein>
    <submittedName>
        <fullName evidence="1">Uncharacterized protein</fullName>
    </submittedName>
</protein>
<organism evidence="1">
    <name type="scientific">hot springs metagenome</name>
    <dbReference type="NCBI Taxonomy" id="433727"/>
    <lineage>
        <taxon>unclassified sequences</taxon>
        <taxon>metagenomes</taxon>
        <taxon>ecological metagenomes</taxon>
    </lineage>
</organism>